<dbReference type="SUPFAM" id="SSF56112">
    <property type="entry name" value="Protein kinase-like (PK-like)"/>
    <property type="match status" value="1"/>
</dbReference>
<evidence type="ECO:0000313" key="2">
    <source>
        <dbReference type="EMBL" id="EER41387.1"/>
    </source>
</evidence>
<dbReference type="HOGENOM" id="CLU_894202_0_0_1"/>
<dbReference type="OMA" id="NVVRCAF"/>
<name>C6HCV3_AJECH</name>
<organism evidence="2 3">
    <name type="scientific">Ajellomyces capsulatus (strain H143)</name>
    <name type="common">Darling's disease fungus</name>
    <name type="synonym">Histoplasma capsulatum</name>
    <dbReference type="NCBI Taxonomy" id="544712"/>
    <lineage>
        <taxon>Eukaryota</taxon>
        <taxon>Fungi</taxon>
        <taxon>Dikarya</taxon>
        <taxon>Ascomycota</taxon>
        <taxon>Pezizomycotina</taxon>
        <taxon>Eurotiomycetes</taxon>
        <taxon>Eurotiomycetidae</taxon>
        <taxon>Onygenales</taxon>
        <taxon>Ajellomycetaceae</taxon>
        <taxon>Histoplasma</taxon>
    </lineage>
</organism>
<dbReference type="OrthoDB" id="1668230at2759"/>
<dbReference type="GO" id="GO:0004674">
    <property type="term" value="F:protein serine/threonine kinase activity"/>
    <property type="evidence" value="ECO:0007669"/>
    <property type="project" value="TreeGrafter"/>
</dbReference>
<dbReference type="PANTHER" id="PTHR24359">
    <property type="entry name" value="SERINE/THREONINE-PROTEIN KINASE SBK1"/>
    <property type="match status" value="1"/>
</dbReference>
<evidence type="ECO:0000313" key="3">
    <source>
        <dbReference type="Proteomes" id="UP000002624"/>
    </source>
</evidence>
<sequence>MVLNGHKLPFRLTRADILGSGSVSIVFAIGERIALKAPIIYKANIRLTEEQIEQSAESVASITREKCIYDLLNDHPHPNILQTVFHCPDGIFMPRMLCSVFHWMGNDPNSIPASLRLRWVKELASAAEHLETHGLVHGDIRPANTLLDKNMHIKLADFDSCVGIGDACLAFTVPYHDAFEETAGYATEQFAIGSFMYTVFTGVEPEFEITGRKLRDEKLPDTSSILGGDIIASCWRKEYVSVAALAGEIGELELDDDGDTDGYEMWFVAGSNSPRSVARVNDQPDAEVLGGKRIFPCSGKGGRTDRRDTACLVPRKNEWTTDHHRSPVRTGVEFEH</sequence>
<evidence type="ECO:0000259" key="1">
    <source>
        <dbReference type="PROSITE" id="PS50011"/>
    </source>
</evidence>
<dbReference type="GO" id="GO:0005524">
    <property type="term" value="F:ATP binding"/>
    <property type="evidence" value="ECO:0007669"/>
    <property type="project" value="InterPro"/>
</dbReference>
<dbReference type="VEuPathDB" id="FungiDB:HCDG_04034"/>
<dbReference type="EMBL" id="GG692423">
    <property type="protein sequence ID" value="EER41387.1"/>
    <property type="molecule type" value="Genomic_DNA"/>
</dbReference>
<dbReference type="Gene3D" id="1.10.510.10">
    <property type="entry name" value="Transferase(Phosphotransferase) domain 1"/>
    <property type="match status" value="1"/>
</dbReference>
<dbReference type="AlphaFoldDB" id="C6HCV3"/>
<dbReference type="PROSITE" id="PS50011">
    <property type="entry name" value="PROTEIN_KINASE_DOM"/>
    <property type="match status" value="1"/>
</dbReference>
<dbReference type="Pfam" id="PF00069">
    <property type="entry name" value="Pkinase"/>
    <property type="match status" value="1"/>
</dbReference>
<dbReference type="InterPro" id="IPR011009">
    <property type="entry name" value="Kinase-like_dom_sf"/>
</dbReference>
<gene>
    <name evidence="2" type="ORF">HCDG_04034</name>
</gene>
<dbReference type="SMART" id="SM00220">
    <property type="entry name" value="S_TKc"/>
    <property type="match status" value="1"/>
</dbReference>
<dbReference type="InterPro" id="IPR000719">
    <property type="entry name" value="Prot_kinase_dom"/>
</dbReference>
<dbReference type="STRING" id="544712.C6HCV3"/>
<dbReference type="Proteomes" id="UP000002624">
    <property type="component" value="Unassembled WGS sequence"/>
</dbReference>
<accession>C6HCV3</accession>
<reference evidence="3" key="1">
    <citation type="submission" date="2009-05" db="EMBL/GenBank/DDBJ databases">
        <title>The genome sequence of Ajellomyces capsulatus strain H143.</title>
        <authorList>
            <person name="Champion M."/>
            <person name="Cuomo C.A."/>
            <person name="Ma L.-J."/>
            <person name="Henn M.R."/>
            <person name="Sil A."/>
            <person name="Goldman B."/>
            <person name="Young S.K."/>
            <person name="Kodira C.D."/>
            <person name="Zeng Q."/>
            <person name="Koehrsen M."/>
            <person name="Alvarado L."/>
            <person name="Berlin A.M."/>
            <person name="Borenstein D."/>
            <person name="Chen Z."/>
            <person name="Engels R."/>
            <person name="Freedman E."/>
            <person name="Gellesch M."/>
            <person name="Goldberg J."/>
            <person name="Griggs A."/>
            <person name="Gujja S."/>
            <person name="Heiman D.I."/>
            <person name="Hepburn T.A."/>
            <person name="Howarth C."/>
            <person name="Jen D."/>
            <person name="Larson L."/>
            <person name="Lewis B."/>
            <person name="Mehta T."/>
            <person name="Park D."/>
            <person name="Pearson M."/>
            <person name="Roberts A."/>
            <person name="Saif S."/>
            <person name="Shea T.D."/>
            <person name="Shenoy N."/>
            <person name="Sisk P."/>
            <person name="Stolte C."/>
            <person name="Sykes S."/>
            <person name="Walk T."/>
            <person name="White J."/>
            <person name="Yandava C."/>
            <person name="Klein B."/>
            <person name="McEwen J.G."/>
            <person name="Puccia R."/>
            <person name="Goldman G.H."/>
            <person name="Felipe M.S."/>
            <person name="Nino-Vega G."/>
            <person name="San-Blas G."/>
            <person name="Taylor J.W."/>
            <person name="Mendoza L."/>
            <person name="Galagan J.E."/>
            <person name="Nusbaum C."/>
            <person name="Birren B.W."/>
        </authorList>
    </citation>
    <scope>NUCLEOTIDE SEQUENCE [LARGE SCALE GENOMIC DNA]</scope>
    <source>
        <strain evidence="3">H143</strain>
    </source>
</reference>
<feature type="domain" description="Protein kinase" evidence="1">
    <location>
        <begin position="12"/>
        <end position="267"/>
    </location>
</feature>
<proteinExistence type="predicted"/>
<protein>
    <recommendedName>
        <fullName evidence="1">Protein kinase domain-containing protein</fullName>
    </recommendedName>
</protein>
<dbReference type="PANTHER" id="PTHR24359:SF1">
    <property type="entry name" value="INHIBITOR OF NUCLEAR FACTOR KAPPA-B KINASE EPSILON SUBUNIT HOMOLOG 1-RELATED"/>
    <property type="match status" value="1"/>
</dbReference>